<keyword evidence="2" id="KW-0472">Membrane</keyword>
<dbReference type="EMBL" id="CP001821">
    <property type="protein sequence ID" value="ACZ30496.1"/>
    <property type="molecule type" value="Genomic_DNA"/>
</dbReference>
<name>D1BS04_XYLCX</name>
<evidence type="ECO:0000256" key="1">
    <source>
        <dbReference type="SAM" id="Coils"/>
    </source>
</evidence>
<protein>
    <submittedName>
        <fullName evidence="3">Uncharacterized protein</fullName>
    </submittedName>
</protein>
<sequence length="113" mass="12949">MTGYAARRAIERATALGALDEAERERRAARQSLRAALWMVPTAIVVTGIIILAWWWAQAAQAEPSPVPRRFAFGDAFPWYAIVPLNLYVVWLLTRAWLRWRKVSRPQGETSER</sequence>
<feature type="transmembrane region" description="Helical" evidence="2">
    <location>
        <begin position="35"/>
        <end position="57"/>
    </location>
</feature>
<evidence type="ECO:0000313" key="3">
    <source>
        <dbReference type="EMBL" id="ACZ30496.1"/>
    </source>
</evidence>
<proteinExistence type="predicted"/>
<keyword evidence="4" id="KW-1185">Reference proteome</keyword>
<feature type="coiled-coil region" evidence="1">
    <location>
        <begin position="12"/>
        <end position="39"/>
    </location>
</feature>
<organism evidence="3 4">
    <name type="scientific">Xylanimonas cellulosilytica (strain DSM 15894 / JCM 12276 / CECT 5975 / KCTC 9989 / LMG 20990 / NBRC 107835 / XIL07)</name>
    <dbReference type="NCBI Taxonomy" id="446471"/>
    <lineage>
        <taxon>Bacteria</taxon>
        <taxon>Bacillati</taxon>
        <taxon>Actinomycetota</taxon>
        <taxon>Actinomycetes</taxon>
        <taxon>Micrococcales</taxon>
        <taxon>Promicromonosporaceae</taxon>
        <taxon>Xylanimonas</taxon>
    </lineage>
</organism>
<accession>D1BS04</accession>
<dbReference type="AlphaFoldDB" id="D1BS04"/>
<keyword evidence="2" id="KW-1133">Transmembrane helix</keyword>
<keyword evidence="2" id="KW-0812">Transmembrane</keyword>
<evidence type="ECO:0000313" key="4">
    <source>
        <dbReference type="Proteomes" id="UP000002255"/>
    </source>
</evidence>
<dbReference type="Proteomes" id="UP000002255">
    <property type="component" value="Chromosome"/>
</dbReference>
<dbReference type="RefSeq" id="WP_012878238.1">
    <property type="nucleotide sequence ID" value="NC_013530.1"/>
</dbReference>
<gene>
    <name evidence="3" type="ordered locus">Xcel_1465</name>
</gene>
<dbReference type="KEGG" id="xce:Xcel_1465"/>
<feature type="transmembrane region" description="Helical" evidence="2">
    <location>
        <begin position="77"/>
        <end position="98"/>
    </location>
</feature>
<evidence type="ECO:0000256" key="2">
    <source>
        <dbReference type="SAM" id="Phobius"/>
    </source>
</evidence>
<dbReference type="HOGENOM" id="CLU_2132576_0_0_11"/>
<dbReference type="STRING" id="446471.Xcel_1465"/>
<keyword evidence="1" id="KW-0175">Coiled coil</keyword>
<reference evidence="3 4" key="2">
    <citation type="journal article" date="2010" name="Stand. Genomic Sci.">
        <title>Complete genome sequence of Xylanimonas cellulosilytica type strain (XIL07).</title>
        <authorList>
            <person name="Foster B."/>
            <person name="Pukall R."/>
            <person name="Abt B."/>
            <person name="Nolan M."/>
            <person name="Glavina Del Rio T."/>
            <person name="Chen F."/>
            <person name="Lucas S."/>
            <person name="Tice H."/>
            <person name="Pitluck S."/>
            <person name="Cheng J.-F."/>
            <person name="Chertkov O."/>
            <person name="Brettin T."/>
            <person name="Han C."/>
            <person name="Detter J.C."/>
            <person name="Bruce D."/>
            <person name="Goodwin L."/>
            <person name="Ivanova N."/>
            <person name="Mavromatis K."/>
            <person name="Pati A."/>
            <person name="Mikhailova N."/>
            <person name="Chen A."/>
            <person name="Palaniappan K."/>
            <person name="Land M."/>
            <person name="Hauser L."/>
            <person name="Chang Y.-J."/>
            <person name="Jeffries C.D."/>
            <person name="Chain P."/>
            <person name="Rohde M."/>
            <person name="Goeker M."/>
            <person name="Bristow J."/>
            <person name="Eisen J.A."/>
            <person name="Markowitz V."/>
            <person name="Hugenholtz P."/>
            <person name="Kyrpides N.C."/>
            <person name="Klenk H.-P."/>
            <person name="Lapidus A."/>
        </authorList>
    </citation>
    <scope>NUCLEOTIDE SEQUENCE [LARGE SCALE GENOMIC DNA]</scope>
    <source>
        <strain evidence="4">DSM 15894 / CECT 5975 / LMG 20990 / XIL07</strain>
    </source>
</reference>
<reference evidence="4" key="1">
    <citation type="submission" date="2009-11" db="EMBL/GenBank/DDBJ databases">
        <title>The complete chromosome of Xylanimonas cellulosilytica DSM 15894.</title>
        <authorList>
            <consortium name="US DOE Joint Genome Institute (JGI-PGF)"/>
            <person name="Lucas S."/>
            <person name="Copeland A."/>
            <person name="Lapidus A."/>
            <person name="Glavina del Rio T."/>
            <person name="Dalin E."/>
            <person name="Tice H."/>
            <person name="Bruce D."/>
            <person name="Goodwin L."/>
            <person name="Pitluck S."/>
            <person name="Kyrpides N."/>
            <person name="Mavromatis K."/>
            <person name="Ivanova N."/>
            <person name="Mikhailova N."/>
            <person name="Foster B."/>
            <person name="Clum A."/>
            <person name="Brettin T."/>
            <person name="Detter J.C."/>
            <person name="Han C."/>
            <person name="Larimer F."/>
            <person name="Land M."/>
            <person name="Hauser L."/>
            <person name="Markowitz V."/>
            <person name="Cheng J.F."/>
            <person name="Hugenholtz P."/>
            <person name="Woyke T."/>
            <person name="Wu D."/>
            <person name="Gehrich-Schroeter G."/>
            <person name="Schneider S."/>
            <person name="Pukall S.R."/>
            <person name="Klenk H.P."/>
            <person name="Eisen J.A."/>
        </authorList>
    </citation>
    <scope>NUCLEOTIDE SEQUENCE [LARGE SCALE GENOMIC DNA]</scope>
    <source>
        <strain evidence="4">DSM 15894 / CECT 5975 / LMG 20990 / XIL07</strain>
    </source>
</reference>